<sequence length="155" mass="16836">MSLKNAKAHLAKYGLDGRVRLTEESSATVELAAQALGVEAGRIAKTLAYLVEDKPVLILAEGTARIDNRKYKDFFHTKAKMIPFDQVETLVGHAPGGVCPFGINPGIKVYLDISLKKYPSVFPAAGESNSDIELTIPQLEQCSESSGWIDVCKNE</sequence>
<dbReference type="PANTHER" id="PTHR30411:SF1">
    <property type="entry name" value="CYTOPLASMIC PROTEIN"/>
    <property type="match status" value="1"/>
</dbReference>
<dbReference type="GO" id="GO:0002161">
    <property type="term" value="F:aminoacyl-tRNA deacylase activity"/>
    <property type="evidence" value="ECO:0007669"/>
    <property type="project" value="InterPro"/>
</dbReference>
<proteinExistence type="predicted"/>
<dbReference type="InterPro" id="IPR007214">
    <property type="entry name" value="YbaK/aa-tRNA-synth-assoc-dom"/>
</dbReference>
<dbReference type="EMBL" id="CP064936">
    <property type="protein sequence ID" value="QQA01247.1"/>
    <property type="molecule type" value="Genomic_DNA"/>
</dbReference>
<organism evidence="2 3">
    <name type="scientific">Treponema peruense</name>
    <dbReference type="NCBI Taxonomy" id="2787628"/>
    <lineage>
        <taxon>Bacteria</taxon>
        <taxon>Pseudomonadati</taxon>
        <taxon>Spirochaetota</taxon>
        <taxon>Spirochaetia</taxon>
        <taxon>Spirochaetales</taxon>
        <taxon>Treponemataceae</taxon>
        <taxon>Treponema</taxon>
    </lineage>
</organism>
<evidence type="ECO:0000259" key="1">
    <source>
        <dbReference type="Pfam" id="PF04073"/>
    </source>
</evidence>
<keyword evidence="3" id="KW-1185">Reference proteome</keyword>
<evidence type="ECO:0000313" key="3">
    <source>
        <dbReference type="Proteomes" id="UP000595224"/>
    </source>
</evidence>
<dbReference type="SUPFAM" id="SSF55826">
    <property type="entry name" value="YbaK/ProRS associated domain"/>
    <property type="match status" value="1"/>
</dbReference>
<protein>
    <submittedName>
        <fullName evidence="2">YbaK/EbsC family protein</fullName>
    </submittedName>
</protein>
<dbReference type="CDD" id="cd04333">
    <property type="entry name" value="ProX_deacylase"/>
    <property type="match status" value="1"/>
</dbReference>
<dbReference type="Gene3D" id="3.90.960.10">
    <property type="entry name" value="YbaK/aminoacyl-tRNA synthetase-associated domain"/>
    <property type="match status" value="1"/>
</dbReference>
<dbReference type="AlphaFoldDB" id="A0A7T3RDZ7"/>
<dbReference type="KEGG" id="tper:IWA51_01080"/>
<dbReference type="Pfam" id="PF04073">
    <property type="entry name" value="tRNA_edit"/>
    <property type="match status" value="1"/>
</dbReference>
<dbReference type="Proteomes" id="UP000595224">
    <property type="component" value="Chromosome"/>
</dbReference>
<feature type="domain" description="YbaK/aminoacyl-tRNA synthetase-associated" evidence="1">
    <location>
        <begin position="24"/>
        <end position="140"/>
    </location>
</feature>
<name>A0A7T3RDZ7_9SPIR</name>
<dbReference type="InterPro" id="IPR036754">
    <property type="entry name" value="YbaK/aa-tRNA-synt-asso_dom_sf"/>
</dbReference>
<evidence type="ECO:0000313" key="2">
    <source>
        <dbReference type="EMBL" id="QQA01247.1"/>
    </source>
</evidence>
<dbReference type="RefSeq" id="WP_198442834.1">
    <property type="nucleotide sequence ID" value="NZ_CBCSHE010000013.1"/>
</dbReference>
<reference evidence="2 3" key="1">
    <citation type="submission" date="2020-11" db="EMBL/GenBank/DDBJ databases">
        <title>Treponema Peruensis nv. sp., first commensal Treponema isolated from human feces.</title>
        <authorList>
            <person name="Belkhou C."/>
            <person name="Raes J."/>
        </authorList>
    </citation>
    <scope>NUCLEOTIDE SEQUENCE [LARGE SCALE GENOMIC DNA]</scope>
    <source>
        <strain evidence="2 3">RCC2812</strain>
    </source>
</reference>
<dbReference type="PANTHER" id="PTHR30411">
    <property type="entry name" value="CYTOPLASMIC PROTEIN"/>
    <property type="match status" value="1"/>
</dbReference>
<accession>A0A7T3RDZ7</accession>
<gene>
    <name evidence="2" type="ORF">IWA51_01080</name>
</gene>